<dbReference type="AlphaFoldDB" id="A0A6I6JNX5"/>
<dbReference type="RefSeq" id="WP_158865974.1">
    <property type="nucleotide sequence ID" value="NZ_CP046401.1"/>
</dbReference>
<sequence>MTLPYCDDVFYAVGLNGLMSKEASQRFYELIGFDSHAVLKYCCYVCDLRRDLVKERLKRYLLIDCGIRLSRTFKPDLRENDFEITRYYLEMLFDTWFTINEMYEMLNDEGFNIELNNF</sequence>
<reference evidence="1 2" key="1">
    <citation type="submission" date="2019-11" db="EMBL/GenBank/DDBJ databases">
        <authorList>
            <person name="Zheng R.K."/>
            <person name="Sun C.M."/>
        </authorList>
    </citation>
    <scope>NUCLEOTIDE SEQUENCE [LARGE SCALE GENOMIC DNA]</scope>
    <source>
        <strain evidence="1 2">WC007</strain>
    </source>
</reference>
<dbReference type="KEGG" id="mcos:GM418_10915"/>
<name>A0A6I6JNX5_9BACT</name>
<evidence type="ECO:0000313" key="1">
    <source>
        <dbReference type="EMBL" id="QGY44151.1"/>
    </source>
</evidence>
<proteinExistence type="predicted"/>
<dbReference type="Proteomes" id="UP000428260">
    <property type="component" value="Chromosome"/>
</dbReference>
<accession>A0A6I6JNX5</accession>
<organism evidence="1 2">
    <name type="scientific">Maribellus comscasis</name>
    <dbReference type="NCBI Taxonomy" id="2681766"/>
    <lineage>
        <taxon>Bacteria</taxon>
        <taxon>Pseudomonadati</taxon>
        <taxon>Bacteroidota</taxon>
        <taxon>Bacteroidia</taxon>
        <taxon>Marinilabiliales</taxon>
        <taxon>Prolixibacteraceae</taxon>
        <taxon>Maribellus</taxon>
    </lineage>
</organism>
<dbReference type="EMBL" id="CP046401">
    <property type="protein sequence ID" value="QGY44151.1"/>
    <property type="molecule type" value="Genomic_DNA"/>
</dbReference>
<evidence type="ECO:0000313" key="2">
    <source>
        <dbReference type="Proteomes" id="UP000428260"/>
    </source>
</evidence>
<keyword evidence="2" id="KW-1185">Reference proteome</keyword>
<gene>
    <name evidence="1" type="ORF">GM418_10915</name>
</gene>
<protein>
    <submittedName>
        <fullName evidence="1">Uncharacterized protein</fullName>
    </submittedName>
</protein>